<dbReference type="GeneID" id="18503983"/>
<keyword evidence="2" id="KW-1185">Reference proteome</keyword>
<dbReference type="Proteomes" id="UP000019305">
    <property type="component" value="Segment"/>
</dbReference>
<protein>
    <submittedName>
        <fullName evidence="1">Thymidylate synthase</fullName>
    </submittedName>
</protein>
<dbReference type="GO" id="GO:0006231">
    <property type="term" value="P:dTMP biosynthetic process"/>
    <property type="evidence" value="ECO:0007669"/>
    <property type="project" value="InterPro"/>
</dbReference>
<dbReference type="EMBL" id="KF806588">
    <property type="protein sequence ID" value="AHI60105.1"/>
    <property type="molecule type" value="Genomic_DNA"/>
</dbReference>
<accession>W6ASM9</accession>
<dbReference type="RefSeq" id="YP_009007422.1">
    <property type="nucleotide sequence ID" value="NC_023579.1"/>
</dbReference>
<organism evidence="1 2">
    <name type="scientific">Erwinia phage Ea9-2</name>
    <dbReference type="NCBI Taxonomy" id="1429767"/>
    <lineage>
        <taxon>Viruses</taxon>
        <taxon>Duplodnaviria</taxon>
        <taxon>Heunggongvirae</taxon>
        <taxon>Uroviricota</taxon>
        <taxon>Caudoviricetes</taxon>
        <taxon>Schitoviridae</taxon>
        <taxon>Erskinevirinae</taxon>
        <taxon>Johnsonvirus</taxon>
        <taxon>Johnsonvirus Ea92</taxon>
    </lineage>
</organism>
<name>W6ASM9_9CAUD</name>
<dbReference type="SUPFAM" id="SSF69796">
    <property type="entry name" value="Thymidylate synthase-complementing protein Thy1"/>
    <property type="match status" value="1"/>
</dbReference>
<dbReference type="InterPro" id="IPR036098">
    <property type="entry name" value="Thymidylate_synthase_ThyX_sf"/>
</dbReference>
<gene>
    <name evidence="1" type="ORF">Ea92_47</name>
</gene>
<sequence length="317" mass="35849">MTISVKVIADSINESGNRITTFQLRYPRFIHAELMTHRKFSRNASSSRAIPVKRIIADIQEDPAIPMHWGKNIPGMQAHEQIDEPVQLPVLTDLNQSLVGVSKEQAWLIARDRVIKVAEGFDNAGYHKQIVNRLLEPWAHINVLVTSTEFNNFYHLRCHPDAQPEIEVLATQMRLAAQNSKPVLLAPGEWHLPYIKNAADWAEAHLFLKKGRITRDEPSKKEIQELLLKVSAARCARVSYLLHSGRETTVDEDLILYAKLLGSAPLHASPAEHQATPDSKSYSTDYGGELWDNESLHGNFTGWIQYRKTLPFENVPG</sequence>
<proteinExistence type="predicted"/>
<evidence type="ECO:0000313" key="2">
    <source>
        <dbReference type="Proteomes" id="UP000019305"/>
    </source>
</evidence>
<dbReference type="Pfam" id="PF02511">
    <property type="entry name" value="Thy1"/>
    <property type="match status" value="1"/>
</dbReference>
<dbReference type="InterPro" id="IPR003669">
    <property type="entry name" value="Thymidylate_synthase_ThyX"/>
</dbReference>
<dbReference type="PROSITE" id="PS51331">
    <property type="entry name" value="THYX"/>
    <property type="match status" value="1"/>
</dbReference>
<evidence type="ECO:0000313" key="1">
    <source>
        <dbReference type="EMBL" id="AHI60105.1"/>
    </source>
</evidence>
<dbReference type="GO" id="GO:0050797">
    <property type="term" value="F:thymidylate synthase (FAD) activity"/>
    <property type="evidence" value="ECO:0007669"/>
    <property type="project" value="InterPro"/>
</dbReference>
<dbReference type="KEGG" id="vg:18503983"/>
<dbReference type="GO" id="GO:0050660">
    <property type="term" value="F:flavin adenine dinucleotide binding"/>
    <property type="evidence" value="ECO:0007669"/>
    <property type="project" value="InterPro"/>
</dbReference>
<dbReference type="Gene3D" id="3.30.1360.170">
    <property type="match status" value="1"/>
</dbReference>
<reference evidence="1 2" key="1">
    <citation type="submission" date="2015-01" db="EMBL/GenBank/DDBJ databases">
        <title>Characterization of two new Erwinia spp. phages.</title>
        <authorList>
            <person name="Yagubi A.I."/>
            <person name="Kropinski A.M."/>
            <person name="Castle A.J."/>
            <person name="Svircev A.M."/>
        </authorList>
    </citation>
    <scope>NUCLEOTIDE SEQUENCE [LARGE SCALE GENOMIC DNA]</scope>
    <source>
        <strain evidence="1">Ea9-2</strain>
    </source>
</reference>